<evidence type="ECO:0000259" key="11">
    <source>
        <dbReference type="PROSITE" id="PS51918"/>
    </source>
</evidence>
<keyword evidence="4" id="KW-0004">4Fe-4S</keyword>
<evidence type="ECO:0000313" key="12">
    <source>
        <dbReference type="EMBL" id="TET80863.1"/>
    </source>
</evidence>
<evidence type="ECO:0000256" key="10">
    <source>
        <dbReference type="ARBA" id="ARBA00023239"/>
    </source>
</evidence>
<evidence type="ECO:0000256" key="7">
    <source>
        <dbReference type="ARBA" id="ARBA00023004"/>
    </source>
</evidence>
<dbReference type="Gene3D" id="3.20.20.70">
    <property type="entry name" value="Aldolase class I"/>
    <property type="match status" value="1"/>
</dbReference>
<dbReference type="CDD" id="cd01335">
    <property type="entry name" value="Radical_SAM"/>
    <property type="match status" value="1"/>
</dbReference>
<dbReference type="EMBL" id="SOIP01000294">
    <property type="protein sequence ID" value="TET80863.1"/>
    <property type="molecule type" value="Genomic_DNA"/>
</dbReference>
<keyword evidence="5" id="KW-0949">S-adenosyl-L-methionine</keyword>
<evidence type="ECO:0000256" key="1">
    <source>
        <dbReference type="ARBA" id="ARBA00001966"/>
    </source>
</evidence>
<evidence type="ECO:0000256" key="8">
    <source>
        <dbReference type="ARBA" id="ARBA00023014"/>
    </source>
</evidence>
<keyword evidence="10" id="KW-0456">Lyase</keyword>
<dbReference type="SUPFAM" id="SSF102114">
    <property type="entry name" value="Radical SAM enzymes"/>
    <property type="match status" value="1"/>
</dbReference>
<name>A0A523XNI4_UNCT6</name>
<dbReference type="GO" id="GO:0016829">
    <property type="term" value="F:lyase activity"/>
    <property type="evidence" value="ECO:0007669"/>
    <property type="project" value="UniProtKB-KW"/>
</dbReference>
<dbReference type="InterPro" id="IPR013785">
    <property type="entry name" value="Aldolase_TIM"/>
</dbReference>
<evidence type="ECO:0000256" key="4">
    <source>
        <dbReference type="ARBA" id="ARBA00022485"/>
    </source>
</evidence>
<proteinExistence type="inferred from homology"/>
<protein>
    <submittedName>
        <fullName evidence="12">Radical SAM protein</fullName>
    </submittedName>
</protein>
<comment type="similarity">
    <text evidence="3">Belongs to the radical SAM superfamily. NifB family.</text>
</comment>
<evidence type="ECO:0000313" key="13">
    <source>
        <dbReference type="Proteomes" id="UP000315534"/>
    </source>
</evidence>
<organism evidence="12 13">
    <name type="scientific">candidate division TA06 bacterium</name>
    <dbReference type="NCBI Taxonomy" id="2250710"/>
    <lineage>
        <taxon>Bacteria</taxon>
        <taxon>Bacteria division TA06</taxon>
    </lineage>
</organism>
<keyword evidence="7" id="KW-0408">Iron</keyword>
<dbReference type="PANTHER" id="PTHR43787:SF13">
    <property type="entry name" value="FEMO COFACTOR BIOSYNTHESIS PROTEIN NIFB"/>
    <property type="match status" value="1"/>
</dbReference>
<keyword evidence="6" id="KW-0479">Metal-binding</keyword>
<evidence type="ECO:0000256" key="2">
    <source>
        <dbReference type="ARBA" id="ARBA00005155"/>
    </source>
</evidence>
<keyword evidence="8" id="KW-0411">Iron-sulfur</keyword>
<keyword evidence="9" id="KW-0535">Nitrogen fixation</keyword>
<gene>
    <name evidence="12" type="ORF">E3J38_04885</name>
</gene>
<evidence type="ECO:0000256" key="6">
    <source>
        <dbReference type="ARBA" id="ARBA00022723"/>
    </source>
</evidence>
<reference evidence="12 13" key="1">
    <citation type="submission" date="2019-03" db="EMBL/GenBank/DDBJ databases">
        <title>Metabolic potential of uncultured bacteria and archaea associated with petroleum seepage in deep-sea sediments.</title>
        <authorList>
            <person name="Dong X."/>
            <person name="Hubert C."/>
        </authorList>
    </citation>
    <scope>NUCLEOTIDE SEQUENCE [LARGE SCALE GENOMIC DNA]</scope>
    <source>
        <strain evidence="12">E29_bin36</strain>
    </source>
</reference>
<dbReference type="SFLD" id="SFLDS00029">
    <property type="entry name" value="Radical_SAM"/>
    <property type="match status" value="1"/>
</dbReference>
<sequence length="211" mass="23457">MWYGGIATADCLGCSLKCVFCWSDKPRDNPEKMGHFHAPEEVYERLASSARRRGFSQMRVSGNEPTLATEHLITLLELVEGSGFRFILETNGLHVDEGFAKSLSTFDCLHVRVSLKGTTADEFHTLTGARREAFGLQLDALSNLISNGVSCHPAVMSSFSSGENLLRLEEKLREIHRGLPKTLEEETLILYPHVAKRLKKAGIKRLRGAEA</sequence>
<dbReference type="PANTHER" id="PTHR43787">
    <property type="entry name" value="FEMO COFACTOR BIOSYNTHESIS PROTEIN NIFB-RELATED"/>
    <property type="match status" value="1"/>
</dbReference>
<evidence type="ECO:0000256" key="3">
    <source>
        <dbReference type="ARBA" id="ARBA00006804"/>
    </source>
</evidence>
<dbReference type="GO" id="GO:0051539">
    <property type="term" value="F:4 iron, 4 sulfur cluster binding"/>
    <property type="evidence" value="ECO:0007669"/>
    <property type="project" value="UniProtKB-KW"/>
</dbReference>
<comment type="caution">
    <text evidence="12">The sequence shown here is derived from an EMBL/GenBank/DDBJ whole genome shotgun (WGS) entry which is preliminary data.</text>
</comment>
<comment type="cofactor">
    <cofactor evidence="1">
        <name>[4Fe-4S] cluster</name>
        <dbReference type="ChEBI" id="CHEBI:49883"/>
    </cofactor>
</comment>
<dbReference type="PROSITE" id="PS51918">
    <property type="entry name" value="RADICAL_SAM"/>
    <property type="match status" value="1"/>
</dbReference>
<accession>A0A523XNI4</accession>
<evidence type="ECO:0000256" key="9">
    <source>
        <dbReference type="ARBA" id="ARBA00023231"/>
    </source>
</evidence>
<dbReference type="Pfam" id="PF04055">
    <property type="entry name" value="Radical_SAM"/>
    <property type="match status" value="1"/>
</dbReference>
<evidence type="ECO:0000256" key="5">
    <source>
        <dbReference type="ARBA" id="ARBA00022691"/>
    </source>
</evidence>
<comment type="pathway">
    <text evidence="2">Cofactor biosynthesis; Fe-Mo cofactor biosynthesis.</text>
</comment>
<dbReference type="GO" id="GO:0046872">
    <property type="term" value="F:metal ion binding"/>
    <property type="evidence" value="ECO:0007669"/>
    <property type="project" value="UniProtKB-KW"/>
</dbReference>
<dbReference type="InterPro" id="IPR007197">
    <property type="entry name" value="rSAM"/>
</dbReference>
<dbReference type="Proteomes" id="UP000315534">
    <property type="component" value="Unassembled WGS sequence"/>
</dbReference>
<dbReference type="InterPro" id="IPR058240">
    <property type="entry name" value="rSAM_sf"/>
</dbReference>
<dbReference type="AlphaFoldDB" id="A0A523XNI4"/>
<feature type="domain" description="Radical SAM core" evidence="11">
    <location>
        <begin position="1"/>
        <end position="211"/>
    </location>
</feature>